<dbReference type="PANTHER" id="PTHR12322">
    <property type="entry name" value="DOUBLESEX AND MAB-3 RELATED TRANSCRIPTION FACTOR DMRT"/>
    <property type="match status" value="1"/>
</dbReference>
<feature type="region of interest" description="Disordered" evidence="6">
    <location>
        <begin position="83"/>
        <end position="134"/>
    </location>
</feature>
<evidence type="ECO:0000256" key="4">
    <source>
        <dbReference type="ARBA" id="ARBA00023242"/>
    </source>
</evidence>
<dbReference type="FunFam" id="4.10.1040.10:FF:000001">
    <property type="entry name" value="doublesex- and mab-3-related transcription factor 1"/>
    <property type="match status" value="1"/>
</dbReference>
<dbReference type="GO" id="GO:0007548">
    <property type="term" value="P:sex differentiation"/>
    <property type="evidence" value="ECO:0007669"/>
    <property type="project" value="TreeGrafter"/>
</dbReference>
<feature type="compositionally biased region" description="Basic and acidic residues" evidence="6">
    <location>
        <begin position="83"/>
        <end position="93"/>
    </location>
</feature>
<feature type="DNA-binding region" description="DM" evidence="5">
    <location>
        <begin position="34"/>
        <end position="81"/>
    </location>
</feature>
<evidence type="ECO:0000259" key="7">
    <source>
        <dbReference type="PROSITE" id="PS50809"/>
    </source>
</evidence>
<keyword evidence="1 5" id="KW-0479">Metal-binding</keyword>
<dbReference type="GO" id="GO:0000978">
    <property type="term" value="F:RNA polymerase II cis-regulatory region sequence-specific DNA binding"/>
    <property type="evidence" value="ECO:0007669"/>
    <property type="project" value="TreeGrafter"/>
</dbReference>
<dbReference type="InterPro" id="IPR001275">
    <property type="entry name" value="DM_DNA-bd"/>
</dbReference>
<dbReference type="PANTHER" id="PTHR12322:SF100">
    <property type="entry name" value="PROTEIN DOUBLESEX"/>
    <property type="match status" value="1"/>
</dbReference>
<feature type="compositionally biased region" description="Polar residues" evidence="6">
    <location>
        <begin position="94"/>
        <end position="108"/>
    </location>
</feature>
<protein>
    <recommendedName>
        <fullName evidence="7">DM domain-containing protein</fullName>
    </recommendedName>
</protein>
<reference evidence="8" key="2">
    <citation type="submission" date="2023-05" db="EMBL/GenBank/DDBJ databases">
        <authorList>
            <person name="Fouks B."/>
        </authorList>
    </citation>
    <scope>NUCLEOTIDE SEQUENCE</scope>
    <source>
        <strain evidence="8">Stay&amp;Tobe</strain>
        <tissue evidence="8">Testes</tissue>
    </source>
</reference>
<feature type="compositionally biased region" description="Low complexity" evidence="6">
    <location>
        <begin position="17"/>
        <end position="27"/>
    </location>
</feature>
<feature type="non-terminal residue" evidence="8">
    <location>
        <position position="1"/>
    </location>
</feature>
<dbReference type="SUPFAM" id="SSF82927">
    <property type="entry name" value="Cysteine-rich DNA binding domain, (DM domain)"/>
    <property type="match status" value="1"/>
</dbReference>
<feature type="non-terminal residue" evidence="8">
    <location>
        <position position="189"/>
    </location>
</feature>
<dbReference type="AlphaFoldDB" id="A0AAD8ERW2"/>
<dbReference type="InterPro" id="IPR026607">
    <property type="entry name" value="DMRT"/>
</dbReference>
<keyword evidence="3 5" id="KW-0238">DNA-binding</keyword>
<dbReference type="Gene3D" id="4.10.1040.10">
    <property type="entry name" value="DM DNA-binding domain"/>
    <property type="match status" value="1"/>
</dbReference>
<evidence type="ECO:0000256" key="3">
    <source>
        <dbReference type="ARBA" id="ARBA00023125"/>
    </source>
</evidence>
<dbReference type="Pfam" id="PF00751">
    <property type="entry name" value="DM"/>
    <property type="match status" value="1"/>
</dbReference>
<dbReference type="EMBL" id="JASPKZ010000500">
    <property type="protein sequence ID" value="KAJ9599789.1"/>
    <property type="molecule type" value="Genomic_DNA"/>
</dbReference>
<dbReference type="PROSITE" id="PS50809">
    <property type="entry name" value="DM_2"/>
    <property type="match status" value="1"/>
</dbReference>
<comment type="caution">
    <text evidence="8">The sequence shown here is derived from an EMBL/GenBank/DDBJ whole genome shotgun (WGS) entry which is preliminary data.</text>
</comment>
<organism evidence="8 9">
    <name type="scientific">Diploptera punctata</name>
    <name type="common">Pacific beetle cockroach</name>
    <dbReference type="NCBI Taxonomy" id="6984"/>
    <lineage>
        <taxon>Eukaryota</taxon>
        <taxon>Metazoa</taxon>
        <taxon>Ecdysozoa</taxon>
        <taxon>Arthropoda</taxon>
        <taxon>Hexapoda</taxon>
        <taxon>Insecta</taxon>
        <taxon>Pterygota</taxon>
        <taxon>Neoptera</taxon>
        <taxon>Polyneoptera</taxon>
        <taxon>Dictyoptera</taxon>
        <taxon>Blattodea</taxon>
        <taxon>Blaberoidea</taxon>
        <taxon>Blaberidae</taxon>
        <taxon>Diplopterinae</taxon>
        <taxon>Diploptera</taxon>
    </lineage>
</organism>
<comment type="subcellular location">
    <subcellularLocation>
        <location evidence="5">Nucleus</location>
    </subcellularLocation>
</comment>
<evidence type="ECO:0000256" key="1">
    <source>
        <dbReference type="ARBA" id="ARBA00022723"/>
    </source>
</evidence>
<keyword evidence="9" id="KW-1185">Reference proteome</keyword>
<name>A0AAD8ERW2_DIPPU</name>
<feature type="domain" description="DM" evidence="7">
    <location>
        <begin position="34"/>
        <end position="81"/>
    </location>
</feature>
<evidence type="ECO:0000313" key="8">
    <source>
        <dbReference type="EMBL" id="KAJ9599789.1"/>
    </source>
</evidence>
<dbReference type="InterPro" id="IPR036407">
    <property type="entry name" value="DM_DNA-bd_sf"/>
</dbReference>
<dbReference type="GO" id="GO:0000981">
    <property type="term" value="F:DNA-binding transcription factor activity, RNA polymerase II-specific"/>
    <property type="evidence" value="ECO:0007669"/>
    <property type="project" value="TreeGrafter"/>
</dbReference>
<reference evidence="8" key="1">
    <citation type="journal article" date="2023" name="IScience">
        <title>Live-bearing cockroach genome reveals convergent evolutionary mechanisms linked to viviparity in insects and beyond.</title>
        <authorList>
            <person name="Fouks B."/>
            <person name="Harrison M.C."/>
            <person name="Mikhailova A.A."/>
            <person name="Marchal E."/>
            <person name="English S."/>
            <person name="Carruthers M."/>
            <person name="Jennings E.C."/>
            <person name="Chiamaka E.L."/>
            <person name="Frigard R.A."/>
            <person name="Pippel M."/>
            <person name="Attardo G.M."/>
            <person name="Benoit J.B."/>
            <person name="Bornberg-Bauer E."/>
            <person name="Tobe S.S."/>
        </authorList>
    </citation>
    <scope>NUCLEOTIDE SEQUENCE</scope>
    <source>
        <strain evidence="8">Stay&amp;Tobe</strain>
    </source>
</reference>
<evidence type="ECO:0000256" key="2">
    <source>
        <dbReference type="ARBA" id="ARBA00022833"/>
    </source>
</evidence>
<sequence>NGSEMGHDGTRSDVLGSSAATSSSSQSPRTPPNCARCRNHRLKIGLKGHKRYCTYRNCVCEKCVLTAERQRVMALQTALRRAQAQDEAREKQTTRPQDNAASGESPNATAPARHPSSYRPIKSDTEGSFPPPRTHQFKYSRMMIGARVSPATDNELTAFTAALLRVNAAGVVLILVVGAGVRKLWLKLV</sequence>
<accession>A0AAD8ERW2</accession>
<feature type="region of interest" description="Disordered" evidence="6">
    <location>
        <begin position="1"/>
        <end position="35"/>
    </location>
</feature>
<proteinExistence type="predicted"/>
<dbReference type="GO" id="GO:0005634">
    <property type="term" value="C:nucleus"/>
    <property type="evidence" value="ECO:0007669"/>
    <property type="project" value="UniProtKB-SubCell"/>
</dbReference>
<dbReference type="SMART" id="SM00301">
    <property type="entry name" value="DM"/>
    <property type="match status" value="1"/>
</dbReference>
<evidence type="ECO:0000313" key="9">
    <source>
        <dbReference type="Proteomes" id="UP001233999"/>
    </source>
</evidence>
<evidence type="ECO:0000256" key="5">
    <source>
        <dbReference type="PROSITE-ProRule" id="PRU00070"/>
    </source>
</evidence>
<dbReference type="PROSITE" id="PS40000">
    <property type="entry name" value="DM_1"/>
    <property type="match status" value="1"/>
</dbReference>
<keyword evidence="4 5" id="KW-0539">Nucleus</keyword>
<gene>
    <name evidence="8" type="ORF">L9F63_026362</name>
</gene>
<keyword evidence="2 5" id="KW-0862">Zinc</keyword>
<dbReference type="Proteomes" id="UP001233999">
    <property type="component" value="Unassembled WGS sequence"/>
</dbReference>
<dbReference type="GO" id="GO:0046872">
    <property type="term" value="F:metal ion binding"/>
    <property type="evidence" value="ECO:0007669"/>
    <property type="project" value="UniProtKB-KW"/>
</dbReference>
<evidence type="ECO:0000256" key="6">
    <source>
        <dbReference type="SAM" id="MobiDB-lite"/>
    </source>
</evidence>
<feature type="compositionally biased region" description="Basic and acidic residues" evidence="6">
    <location>
        <begin position="1"/>
        <end position="11"/>
    </location>
</feature>